<keyword evidence="4" id="KW-0863">Zinc-finger</keyword>
<accession>A0A2S5B283</accession>
<feature type="compositionally biased region" description="Low complexity" evidence="10">
    <location>
        <begin position="239"/>
        <end position="261"/>
    </location>
</feature>
<feature type="compositionally biased region" description="Basic residues" evidence="10">
    <location>
        <begin position="52"/>
        <end position="65"/>
    </location>
</feature>
<dbReference type="Pfam" id="PF20644">
    <property type="entry name" value="Rrn7_cyclin_N"/>
    <property type="match status" value="1"/>
</dbReference>
<organism evidence="12 13">
    <name type="scientific">Rhodotorula taiwanensis</name>
    <dbReference type="NCBI Taxonomy" id="741276"/>
    <lineage>
        <taxon>Eukaryota</taxon>
        <taxon>Fungi</taxon>
        <taxon>Dikarya</taxon>
        <taxon>Basidiomycota</taxon>
        <taxon>Pucciniomycotina</taxon>
        <taxon>Microbotryomycetes</taxon>
        <taxon>Sporidiobolales</taxon>
        <taxon>Sporidiobolaceae</taxon>
        <taxon>Rhodotorula</taxon>
    </lineage>
</organism>
<keyword evidence="3" id="KW-0479">Metal-binding</keyword>
<comment type="subcellular location">
    <subcellularLocation>
        <location evidence="1">Nucleus</location>
        <location evidence="1">Nucleolus</location>
    </subcellularLocation>
</comment>
<keyword evidence="8" id="KW-0804">Transcription</keyword>
<dbReference type="InterPro" id="IPR048540">
    <property type="entry name" value="Rrn7_cyclin_N"/>
</dbReference>
<protein>
    <recommendedName>
        <fullName evidence="11">Rrn7/TAF1B N-terminal cyclin domain-containing protein</fullName>
    </recommendedName>
</protein>
<feature type="compositionally biased region" description="Basic residues" evidence="10">
    <location>
        <begin position="148"/>
        <end position="163"/>
    </location>
</feature>
<keyword evidence="6" id="KW-0805">Transcription regulation</keyword>
<keyword evidence="7" id="KW-0238">DNA-binding</keyword>
<dbReference type="PANTHER" id="PTHR31576">
    <property type="entry name" value="TATA BOX-BINDING PROTEIN-ASSOCIATED FACTOR RNA POLYMERASE I SUBUNIT B"/>
    <property type="match status" value="1"/>
</dbReference>
<evidence type="ECO:0000256" key="2">
    <source>
        <dbReference type="ARBA" id="ARBA00006899"/>
    </source>
</evidence>
<dbReference type="PANTHER" id="PTHR31576:SF2">
    <property type="entry name" value="TATA BOX-BINDING PROTEIN-ASSOCIATED FACTOR RNA POLYMERASE I SUBUNIT B"/>
    <property type="match status" value="1"/>
</dbReference>
<evidence type="ECO:0000313" key="12">
    <source>
        <dbReference type="EMBL" id="POY70893.1"/>
    </source>
</evidence>
<gene>
    <name evidence="12" type="ORF">BMF94_6071</name>
</gene>
<feature type="region of interest" description="Disordered" evidence="10">
    <location>
        <begin position="125"/>
        <end position="289"/>
    </location>
</feature>
<keyword evidence="5" id="KW-0862">Zinc</keyword>
<feature type="compositionally biased region" description="Low complexity" evidence="10">
    <location>
        <begin position="187"/>
        <end position="220"/>
    </location>
</feature>
<evidence type="ECO:0000256" key="5">
    <source>
        <dbReference type="ARBA" id="ARBA00022833"/>
    </source>
</evidence>
<reference evidence="12 13" key="1">
    <citation type="journal article" date="2018" name="Front. Microbiol.">
        <title>Prospects for Fungal Bioremediation of Acidic Radioactive Waste Sites: Characterization and Genome Sequence of Rhodotorula taiwanensis MD1149.</title>
        <authorList>
            <person name="Tkavc R."/>
            <person name="Matrosova V.Y."/>
            <person name="Grichenko O.E."/>
            <person name="Gostincar C."/>
            <person name="Volpe R.P."/>
            <person name="Klimenkova P."/>
            <person name="Gaidamakova E.K."/>
            <person name="Zhou C.E."/>
            <person name="Stewart B.J."/>
            <person name="Lyman M.G."/>
            <person name="Malfatti S.A."/>
            <person name="Rubinfeld B."/>
            <person name="Courtot M."/>
            <person name="Singh J."/>
            <person name="Dalgard C.L."/>
            <person name="Hamilton T."/>
            <person name="Frey K.G."/>
            <person name="Gunde-Cimerman N."/>
            <person name="Dugan L."/>
            <person name="Daly M.J."/>
        </authorList>
    </citation>
    <scope>NUCLEOTIDE SEQUENCE [LARGE SCALE GENOMIC DNA]</scope>
    <source>
        <strain evidence="12 13">MD1149</strain>
    </source>
</reference>
<dbReference type="STRING" id="741276.A0A2S5B283"/>
<evidence type="ECO:0000256" key="4">
    <source>
        <dbReference type="ARBA" id="ARBA00022771"/>
    </source>
</evidence>
<dbReference type="InterPro" id="IPR033599">
    <property type="entry name" value="TAF1B/Rrn7"/>
</dbReference>
<dbReference type="GO" id="GO:0042790">
    <property type="term" value="P:nucleolar large rRNA transcription by RNA polymerase I"/>
    <property type="evidence" value="ECO:0007669"/>
    <property type="project" value="TreeGrafter"/>
</dbReference>
<evidence type="ECO:0000256" key="8">
    <source>
        <dbReference type="ARBA" id="ARBA00023163"/>
    </source>
</evidence>
<proteinExistence type="inferred from homology"/>
<evidence type="ECO:0000256" key="6">
    <source>
        <dbReference type="ARBA" id="ARBA00023015"/>
    </source>
</evidence>
<feature type="domain" description="Rrn7/TAF1B N-terminal cyclin" evidence="11">
    <location>
        <begin position="85"/>
        <end position="124"/>
    </location>
</feature>
<dbReference type="EMBL" id="PJQD01000096">
    <property type="protein sequence ID" value="POY70893.1"/>
    <property type="molecule type" value="Genomic_DNA"/>
</dbReference>
<evidence type="ECO:0000256" key="9">
    <source>
        <dbReference type="ARBA" id="ARBA00023242"/>
    </source>
</evidence>
<dbReference type="GO" id="GO:0070860">
    <property type="term" value="C:RNA polymerase I core factor complex"/>
    <property type="evidence" value="ECO:0007669"/>
    <property type="project" value="InterPro"/>
</dbReference>
<name>A0A2S5B283_9BASI</name>
<evidence type="ECO:0000256" key="10">
    <source>
        <dbReference type="SAM" id="MobiDB-lite"/>
    </source>
</evidence>
<feature type="compositionally biased region" description="Polar residues" evidence="10">
    <location>
        <begin position="39"/>
        <end position="51"/>
    </location>
</feature>
<comment type="caution">
    <text evidence="12">The sequence shown here is derived from an EMBL/GenBank/DDBJ whole genome shotgun (WGS) entry which is preliminary data.</text>
</comment>
<dbReference type="GO" id="GO:0008270">
    <property type="term" value="F:zinc ion binding"/>
    <property type="evidence" value="ECO:0007669"/>
    <property type="project" value="UniProtKB-KW"/>
</dbReference>
<evidence type="ECO:0000259" key="11">
    <source>
        <dbReference type="Pfam" id="PF20644"/>
    </source>
</evidence>
<keyword evidence="9" id="KW-0539">Nucleus</keyword>
<feature type="compositionally biased region" description="Acidic residues" evidence="10">
    <location>
        <begin position="168"/>
        <end position="186"/>
    </location>
</feature>
<feature type="region of interest" description="Disordered" evidence="10">
    <location>
        <begin position="39"/>
        <end position="70"/>
    </location>
</feature>
<evidence type="ECO:0000256" key="7">
    <source>
        <dbReference type="ARBA" id="ARBA00023125"/>
    </source>
</evidence>
<dbReference type="OrthoDB" id="428577at2759"/>
<dbReference type="AlphaFoldDB" id="A0A2S5B283"/>
<evidence type="ECO:0000256" key="1">
    <source>
        <dbReference type="ARBA" id="ARBA00004604"/>
    </source>
</evidence>
<dbReference type="GO" id="GO:0001164">
    <property type="term" value="F:RNA polymerase I core promoter sequence-specific DNA binding"/>
    <property type="evidence" value="ECO:0007669"/>
    <property type="project" value="InterPro"/>
</dbReference>
<comment type="similarity">
    <text evidence="2">Belongs to the RRN7/TAF1B family.</text>
</comment>
<dbReference type="Proteomes" id="UP000237144">
    <property type="component" value="Unassembled WGS sequence"/>
</dbReference>
<keyword evidence="13" id="KW-1185">Reference proteome</keyword>
<evidence type="ECO:0000313" key="13">
    <source>
        <dbReference type="Proteomes" id="UP000237144"/>
    </source>
</evidence>
<evidence type="ECO:0000256" key="3">
    <source>
        <dbReference type="ARBA" id="ARBA00022723"/>
    </source>
</evidence>
<sequence>MARRPRCPVCRSRRWHRDGLSGAIVCEEGHLLAGYVQETTETQEGPSQHTQTTRRIRKNRQRKLKPPANDHFHGDRSQFLVWQAMQLILREQLRVLIDDLGWPVQLEAVARDLWALLVASSAHKSVPSAPRDYHLDEEPATSYSGPRKGARYNRAGRKPYGRRGFKEEDGEATDDDRQDDGDDENEPGGPASEGEAETGSATEATVQSDADSDAESFFSDGNDQDADDERPRPGRSRRASPAIGLGLPSSPGGPSDAPRSSQVNPAQSRFPPQKRRRTVPPPSKSHDVRDRPRLEYTLLVVYLACVTLKLPVMLADIFRLADTYQVLYLDAATHLPAEMQAHLPKEARDLLSPHTTPPLYTHNISLDRIASDDAGTVQGTLARLVSLYREDWKVEFPEANVPLLLARICCGWLALPQDEPLTLWPAAARAYHLTLSLISHLPTSPSFYLPASLHFSHAKSSTAFSTLVGGWPRARAGSQDWRVALPEIKLASLVVMACRLLWNLERESSEVEGASMARSTSLATAIFDDSLPDQSRWLEAVERLAQLEQPGDPSRLWSREVADMAVDDVDAYLAFFERKIVSREKVPTRMETVSRCFPPPLAEDVPAVEQLAPQEYLNRAEALVGALYSSATGGAESTSAVPDELSFILPETCLGQHLPFAPSDLPQPLVRLLTVFASRLTPLPTSLHVGLRGPAPTDATTGIANLLPFVDQVERALLAGANRAASTRDPDATTSKQETVRALKARAESERRERFRRERNRRREVDLLRGVAVVDPEEAEPEHTNEAVGVRLEGPDGREIKLGRPRVRLIKSRDVIDSDEDGNVDMEGGLHIGR</sequence>